<name>A0A167FYZ1_CALVF</name>
<dbReference type="SUPFAM" id="SSF46579">
    <property type="entry name" value="Prefoldin"/>
    <property type="match status" value="1"/>
</dbReference>
<keyword evidence="2" id="KW-0143">Chaperone</keyword>
<dbReference type="Proteomes" id="UP000076738">
    <property type="component" value="Unassembled WGS sequence"/>
</dbReference>
<keyword evidence="3" id="KW-0175">Coiled coil</keyword>
<dbReference type="Pfam" id="PF01920">
    <property type="entry name" value="Prefoldin_2"/>
    <property type="match status" value="1"/>
</dbReference>
<feature type="coiled-coil region" evidence="3">
    <location>
        <begin position="78"/>
        <end position="119"/>
    </location>
</feature>
<proteinExistence type="inferred from homology"/>
<dbReference type="InterPro" id="IPR009053">
    <property type="entry name" value="Prefoldin"/>
</dbReference>
<keyword evidence="5" id="KW-1185">Reference proteome</keyword>
<accession>A0A167FYZ1</accession>
<dbReference type="OrthoDB" id="2015447at2759"/>
<comment type="similarity">
    <text evidence="1">Belongs to the prefoldin subunit beta family.</text>
</comment>
<dbReference type="STRING" id="1330018.A0A167FYZ1"/>
<evidence type="ECO:0000256" key="3">
    <source>
        <dbReference type="SAM" id="Coils"/>
    </source>
</evidence>
<protein>
    <submittedName>
        <fullName evidence="4">Prefoldin</fullName>
    </submittedName>
</protein>
<organism evidence="4 5">
    <name type="scientific">Calocera viscosa (strain TUFC12733)</name>
    <dbReference type="NCBI Taxonomy" id="1330018"/>
    <lineage>
        <taxon>Eukaryota</taxon>
        <taxon>Fungi</taxon>
        <taxon>Dikarya</taxon>
        <taxon>Basidiomycota</taxon>
        <taxon>Agaricomycotina</taxon>
        <taxon>Dacrymycetes</taxon>
        <taxon>Dacrymycetales</taxon>
        <taxon>Dacrymycetaceae</taxon>
        <taxon>Calocera</taxon>
    </lineage>
</organism>
<dbReference type="PANTHER" id="PTHR20903:SF0">
    <property type="entry name" value="PREFOLDIN SUBUNIT 1"/>
    <property type="match status" value="1"/>
</dbReference>
<dbReference type="AlphaFoldDB" id="A0A167FYZ1"/>
<gene>
    <name evidence="4" type="ORF">CALVIDRAFT_603269</name>
</gene>
<evidence type="ECO:0000313" key="4">
    <source>
        <dbReference type="EMBL" id="KZO89995.1"/>
    </source>
</evidence>
<evidence type="ECO:0000313" key="5">
    <source>
        <dbReference type="Proteomes" id="UP000076738"/>
    </source>
</evidence>
<dbReference type="GO" id="GO:0016272">
    <property type="term" value="C:prefoldin complex"/>
    <property type="evidence" value="ECO:0007669"/>
    <property type="project" value="InterPro"/>
</dbReference>
<dbReference type="PANTHER" id="PTHR20903">
    <property type="entry name" value="PREFOLDIN SUBUNIT 1-RELATED"/>
    <property type="match status" value="1"/>
</dbReference>
<evidence type="ECO:0000256" key="1">
    <source>
        <dbReference type="ARBA" id="ARBA00008045"/>
    </source>
</evidence>
<dbReference type="GO" id="GO:0044183">
    <property type="term" value="F:protein folding chaperone"/>
    <property type="evidence" value="ECO:0007669"/>
    <property type="project" value="TreeGrafter"/>
</dbReference>
<dbReference type="GO" id="GO:0051082">
    <property type="term" value="F:unfolded protein binding"/>
    <property type="evidence" value="ECO:0007669"/>
    <property type="project" value="InterPro"/>
</dbReference>
<sequence>MSALSDDTLHKVLQQIQARTIAAQRELSIVKSQITASERSKKISQLTSGEIAALPQGDVKIYRGVGKMFVMEPRAVMERSLAVQEKQIEEELASLNKKAKQLENEYNKTQSQLRDIFHSQQQS</sequence>
<reference evidence="4 5" key="1">
    <citation type="journal article" date="2016" name="Mol. Biol. Evol.">
        <title>Comparative Genomics of Early-Diverging Mushroom-Forming Fungi Provides Insights into the Origins of Lignocellulose Decay Capabilities.</title>
        <authorList>
            <person name="Nagy L.G."/>
            <person name="Riley R."/>
            <person name="Tritt A."/>
            <person name="Adam C."/>
            <person name="Daum C."/>
            <person name="Floudas D."/>
            <person name="Sun H."/>
            <person name="Yadav J.S."/>
            <person name="Pangilinan J."/>
            <person name="Larsson K.H."/>
            <person name="Matsuura K."/>
            <person name="Barry K."/>
            <person name="Labutti K."/>
            <person name="Kuo R."/>
            <person name="Ohm R.A."/>
            <person name="Bhattacharya S.S."/>
            <person name="Shirouzu T."/>
            <person name="Yoshinaga Y."/>
            <person name="Martin F.M."/>
            <person name="Grigoriev I.V."/>
            <person name="Hibbett D.S."/>
        </authorList>
    </citation>
    <scope>NUCLEOTIDE SEQUENCE [LARGE SCALE GENOMIC DNA]</scope>
    <source>
        <strain evidence="4 5">TUFC12733</strain>
    </source>
</reference>
<dbReference type="GO" id="GO:0005737">
    <property type="term" value="C:cytoplasm"/>
    <property type="evidence" value="ECO:0007669"/>
    <property type="project" value="TreeGrafter"/>
</dbReference>
<dbReference type="InterPro" id="IPR002777">
    <property type="entry name" value="PFD_beta-like"/>
</dbReference>
<evidence type="ECO:0000256" key="2">
    <source>
        <dbReference type="ARBA" id="ARBA00023186"/>
    </source>
</evidence>
<dbReference type="Gene3D" id="1.10.287.370">
    <property type="match status" value="1"/>
</dbReference>
<dbReference type="EMBL" id="KV417356">
    <property type="protein sequence ID" value="KZO89995.1"/>
    <property type="molecule type" value="Genomic_DNA"/>
</dbReference>